<dbReference type="EMBL" id="JBBMFK010000001">
    <property type="protein sequence ID" value="MEQ2441938.1"/>
    <property type="molecule type" value="Genomic_DNA"/>
</dbReference>
<reference evidence="2 3" key="1">
    <citation type="submission" date="2024-03" db="EMBL/GenBank/DDBJ databases">
        <title>Human intestinal bacterial collection.</title>
        <authorList>
            <person name="Pauvert C."/>
            <person name="Hitch T.C.A."/>
            <person name="Clavel T."/>
        </authorList>
    </citation>
    <scope>NUCLEOTIDE SEQUENCE [LARGE SCALE GENOMIC DNA]</scope>
    <source>
        <strain evidence="2 3">CLA-AP-H29</strain>
    </source>
</reference>
<dbReference type="Proteomes" id="UP001464378">
    <property type="component" value="Unassembled WGS sequence"/>
</dbReference>
<organism evidence="2 3">
    <name type="scientific">Pseudoflavonifractor intestinihominis</name>
    <dbReference type="NCBI Taxonomy" id="3133171"/>
    <lineage>
        <taxon>Bacteria</taxon>
        <taxon>Bacillati</taxon>
        <taxon>Bacillota</taxon>
        <taxon>Clostridia</taxon>
        <taxon>Eubacteriales</taxon>
        <taxon>Oscillospiraceae</taxon>
        <taxon>Pseudoflavonifractor</taxon>
    </lineage>
</organism>
<name>A0ABV1E3P8_9FIRM</name>
<dbReference type="InterPro" id="IPR024185">
    <property type="entry name" value="FTHF_cligase-like_sf"/>
</dbReference>
<evidence type="ECO:0000313" key="3">
    <source>
        <dbReference type="Proteomes" id="UP001464378"/>
    </source>
</evidence>
<dbReference type="PANTHER" id="PTHR36179:SF2">
    <property type="entry name" value="LUD DOMAIN-CONTAINING PROTEIN"/>
    <property type="match status" value="1"/>
</dbReference>
<protein>
    <submittedName>
        <fullName evidence="2">Lactate utilization protein</fullName>
    </submittedName>
</protein>
<sequence length="196" mass="21368">MADIEKLRKNLEDNGFATSYFETAEEAARYLDGKLDGKSIGIGGCMTAQQMGLDKLLPAHNTVYWHWLGGSAQDAATAQVYISSVNGLAETGEIVNIDGTGNRVVGTICGHEALYLLVGVNKIAPDYDKALWRARNIAAPKNAQRLGRKTPCAQKGDRCYNCNSPERICRALTVLWKKPNGIPYAEVILINQELGL</sequence>
<evidence type="ECO:0000313" key="2">
    <source>
        <dbReference type="EMBL" id="MEQ2441938.1"/>
    </source>
</evidence>
<dbReference type="InterPro" id="IPR003741">
    <property type="entry name" value="LUD_dom"/>
</dbReference>
<proteinExistence type="predicted"/>
<dbReference type="Pfam" id="PF02589">
    <property type="entry name" value="LUD_dom"/>
    <property type="match status" value="1"/>
</dbReference>
<dbReference type="Gene3D" id="3.40.50.10420">
    <property type="entry name" value="NagB/RpiA/CoA transferase-like"/>
    <property type="match status" value="1"/>
</dbReference>
<gene>
    <name evidence="2" type="ORF">WMO64_00465</name>
</gene>
<accession>A0ABV1E3P8</accession>
<comment type="caution">
    <text evidence="2">The sequence shown here is derived from an EMBL/GenBank/DDBJ whole genome shotgun (WGS) entry which is preliminary data.</text>
</comment>
<feature type="domain" description="LUD" evidence="1">
    <location>
        <begin position="4"/>
        <end position="190"/>
    </location>
</feature>
<dbReference type="RefSeq" id="WP_349230644.1">
    <property type="nucleotide sequence ID" value="NZ_JBBMFK010000001.1"/>
</dbReference>
<dbReference type="PANTHER" id="PTHR36179">
    <property type="entry name" value="LUD_DOM DOMAIN-CONTAINING PROTEIN"/>
    <property type="match status" value="1"/>
</dbReference>
<evidence type="ECO:0000259" key="1">
    <source>
        <dbReference type="Pfam" id="PF02589"/>
    </source>
</evidence>
<keyword evidence="3" id="KW-1185">Reference proteome</keyword>